<proteinExistence type="predicted"/>
<comment type="caution">
    <text evidence="1">The sequence shown here is derived from an EMBL/GenBank/DDBJ whole genome shotgun (WGS) entry which is preliminary data.</text>
</comment>
<keyword evidence="2" id="KW-1185">Reference proteome</keyword>
<accession>A0A8X6EWQ9</accession>
<evidence type="ECO:0000313" key="2">
    <source>
        <dbReference type="Proteomes" id="UP000887116"/>
    </source>
</evidence>
<dbReference type="EMBL" id="BMAO01029885">
    <property type="protein sequence ID" value="GFQ64253.1"/>
    <property type="molecule type" value="Genomic_DNA"/>
</dbReference>
<reference evidence="1" key="1">
    <citation type="submission" date="2020-07" db="EMBL/GenBank/DDBJ databases">
        <title>Multicomponent nature underlies the extraordinary mechanical properties of spider dragline silk.</title>
        <authorList>
            <person name="Kono N."/>
            <person name="Nakamura H."/>
            <person name="Mori M."/>
            <person name="Yoshida Y."/>
            <person name="Ohtoshi R."/>
            <person name="Malay A.D."/>
            <person name="Moran D.A.P."/>
            <person name="Tomita M."/>
            <person name="Numata K."/>
            <person name="Arakawa K."/>
        </authorList>
    </citation>
    <scope>NUCLEOTIDE SEQUENCE</scope>
</reference>
<evidence type="ECO:0000313" key="1">
    <source>
        <dbReference type="EMBL" id="GFQ64253.1"/>
    </source>
</evidence>
<protein>
    <submittedName>
        <fullName evidence="1">Uncharacterized protein</fullName>
    </submittedName>
</protein>
<gene>
    <name evidence="1" type="ORF">TNCT_107541</name>
</gene>
<dbReference type="Proteomes" id="UP000887116">
    <property type="component" value="Unassembled WGS sequence"/>
</dbReference>
<name>A0A8X6EWQ9_TRICU</name>
<sequence>MENSLSRWSCQLPSNHLSSYSYVMYCKDDAESLGSTPCWGLYRMIRIVEDCAGGEETDGSYIIDIVAGLK</sequence>
<organism evidence="1 2">
    <name type="scientific">Trichonephila clavata</name>
    <name type="common">Joro spider</name>
    <name type="synonym">Nephila clavata</name>
    <dbReference type="NCBI Taxonomy" id="2740835"/>
    <lineage>
        <taxon>Eukaryota</taxon>
        <taxon>Metazoa</taxon>
        <taxon>Ecdysozoa</taxon>
        <taxon>Arthropoda</taxon>
        <taxon>Chelicerata</taxon>
        <taxon>Arachnida</taxon>
        <taxon>Araneae</taxon>
        <taxon>Araneomorphae</taxon>
        <taxon>Entelegynae</taxon>
        <taxon>Araneoidea</taxon>
        <taxon>Nephilidae</taxon>
        <taxon>Trichonephila</taxon>
    </lineage>
</organism>
<dbReference type="AlphaFoldDB" id="A0A8X6EWQ9"/>